<dbReference type="SUPFAM" id="SSF46785">
    <property type="entry name" value="Winged helix' DNA-binding domain"/>
    <property type="match status" value="1"/>
</dbReference>
<feature type="domain" description="HTH hxlR-type" evidence="5">
    <location>
        <begin position="25"/>
        <end position="122"/>
    </location>
</feature>
<proteinExistence type="predicted"/>
<gene>
    <name evidence="6" type="ORF">Sviol_63630</name>
</gene>
<evidence type="ECO:0000256" key="2">
    <source>
        <dbReference type="ARBA" id="ARBA00023125"/>
    </source>
</evidence>
<keyword evidence="3" id="KW-0804">Transcription</keyword>
<dbReference type="PANTHER" id="PTHR33204:SF18">
    <property type="entry name" value="TRANSCRIPTIONAL REGULATORY PROTEIN"/>
    <property type="match status" value="1"/>
</dbReference>
<feature type="compositionally biased region" description="Basic and acidic residues" evidence="4">
    <location>
        <begin position="167"/>
        <end position="181"/>
    </location>
</feature>
<name>A0ABQ3QXE8_9ACTN</name>
<comment type="caution">
    <text evidence="6">The sequence shown here is derived from an EMBL/GenBank/DDBJ whole genome shotgun (WGS) entry which is preliminary data.</text>
</comment>
<feature type="region of interest" description="Disordered" evidence="4">
    <location>
        <begin position="1"/>
        <end position="23"/>
    </location>
</feature>
<keyword evidence="2" id="KW-0238">DNA-binding</keyword>
<evidence type="ECO:0000313" key="6">
    <source>
        <dbReference type="EMBL" id="GHI41955.1"/>
    </source>
</evidence>
<dbReference type="EMBL" id="BNDY01000017">
    <property type="protein sequence ID" value="GHI41955.1"/>
    <property type="molecule type" value="Genomic_DNA"/>
</dbReference>
<dbReference type="PANTHER" id="PTHR33204">
    <property type="entry name" value="TRANSCRIPTIONAL REGULATOR, MARR FAMILY"/>
    <property type="match status" value="1"/>
</dbReference>
<protein>
    <submittedName>
        <fullName evidence="6">HxlR family transcriptional regulator</fullName>
    </submittedName>
</protein>
<accession>A0ABQ3QXE8</accession>
<evidence type="ECO:0000313" key="7">
    <source>
        <dbReference type="Proteomes" id="UP001050808"/>
    </source>
</evidence>
<evidence type="ECO:0000256" key="1">
    <source>
        <dbReference type="ARBA" id="ARBA00023015"/>
    </source>
</evidence>
<dbReference type="InterPro" id="IPR002577">
    <property type="entry name" value="HTH_HxlR"/>
</dbReference>
<dbReference type="InterPro" id="IPR036390">
    <property type="entry name" value="WH_DNA-bd_sf"/>
</dbReference>
<reference evidence="6" key="1">
    <citation type="submission" date="2024-05" db="EMBL/GenBank/DDBJ databases">
        <title>Whole genome shotgun sequence of Streptomyces violascens NBRC 12920.</title>
        <authorList>
            <person name="Komaki H."/>
            <person name="Tamura T."/>
        </authorList>
    </citation>
    <scope>NUCLEOTIDE SEQUENCE</scope>
    <source>
        <strain evidence="6">NBRC 12920</strain>
    </source>
</reference>
<dbReference type="InterPro" id="IPR036388">
    <property type="entry name" value="WH-like_DNA-bd_sf"/>
</dbReference>
<keyword evidence="7" id="KW-1185">Reference proteome</keyword>
<organism evidence="6 7">
    <name type="scientific">Streptomyces violascens</name>
    <dbReference type="NCBI Taxonomy" id="67381"/>
    <lineage>
        <taxon>Bacteria</taxon>
        <taxon>Bacillati</taxon>
        <taxon>Actinomycetota</taxon>
        <taxon>Actinomycetes</taxon>
        <taxon>Kitasatosporales</taxon>
        <taxon>Streptomycetaceae</taxon>
        <taxon>Streptomyces</taxon>
    </lineage>
</organism>
<dbReference type="RefSeq" id="WP_189963493.1">
    <property type="nucleotide sequence ID" value="NZ_BMUA01000008.1"/>
</dbReference>
<feature type="region of interest" description="Disordered" evidence="4">
    <location>
        <begin position="160"/>
        <end position="181"/>
    </location>
</feature>
<dbReference type="Proteomes" id="UP001050808">
    <property type="component" value="Unassembled WGS sequence"/>
</dbReference>
<evidence type="ECO:0000256" key="3">
    <source>
        <dbReference type="ARBA" id="ARBA00023163"/>
    </source>
</evidence>
<sequence length="181" mass="20455">MNVSEQPQRKPEPSRTARGKNPRPCSIADALSVVGEKYSLLVLREVFFGVHRFDAIAKNTGAPRDILTTRLRTLVDAGVLERTLYSERPARYEYRATPAGQELRPVLLMLMKWGDRHLAEVPPTVWRHKCGADLDPAVTCRDCGEEVHRRDVTVRFEVPGWSEQGPEGERLRGARGAERAR</sequence>
<dbReference type="Gene3D" id="1.10.10.10">
    <property type="entry name" value="Winged helix-like DNA-binding domain superfamily/Winged helix DNA-binding domain"/>
    <property type="match status" value="1"/>
</dbReference>
<dbReference type="Pfam" id="PF01638">
    <property type="entry name" value="HxlR"/>
    <property type="match status" value="1"/>
</dbReference>
<evidence type="ECO:0000259" key="5">
    <source>
        <dbReference type="PROSITE" id="PS51118"/>
    </source>
</evidence>
<evidence type="ECO:0000256" key="4">
    <source>
        <dbReference type="SAM" id="MobiDB-lite"/>
    </source>
</evidence>
<keyword evidence="1" id="KW-0805">Transcription regulation</keyword>
<dbReference type="PROSITE" id="PS51118">
    <property type="entry name" value="HTH_HXLR"/>
    <property type="match status" value="1"/>
</dbReference>